<keyword evidence="1" id="KW-0812">Transmembrane</keyword>
<evidence type="ECO:0000256" key="1">
    <source>
        <dbReference type="SAM" id="Phobius"/>
    </source>
</evidence>
<reference evidence="3 4" key="1">
    <citation type="submission" date="2017-12" db="EMBL/GenBank/DDBJ databases">
        <title>Detection of the carbapenemase gene blaVIM-5 in members of the Pseudomonas putida group isolated from polluted Nigerian wetlands.</title>
        <authorList>
            <person name="Adelowo O."/>
            <person name="Vollmers J."/>
            <person name="Maeusezahl I."/>
            <person name="Kaster A.-K."/>
            <person name="Mueller J.A."/>
        </authorList>
    </citation>
    <scope>NUCLEOTIDE SEQUENCE [LARGE SCALE GENOMIC DNA]</scope>
    <source>
        <strain evidence="3 4">MR69</strain>
    </source>
</reference>
<feature type="transmembrane region" description="Helical" evidence="1">
    <location>
        <begin position="34"/>
        <end position="55"/>
    </location>
</feature>
<keyword evidence="1" id="KW-1133">Transmembrane helix</keyword>
<organism evidence="3 4">
    <name type="scientific">Pseudomonas plecoglossicida</name>
    <dbReference type="NCBI Taxonomy" id="70775"/>
    <lineage>
        <taxon>Bacteria</taxon>
        <taxon>Pseudomonadati</taxon>
        <taxon>Pseudomonadota</taxon>
        <taxon>Gammaproteobacteria</taxon>
        <taxon>Pseudomonadales</taxon>
        <taxon>Pseudomonadaceae</taxon>
        <taxon>Pseudomonas</taxon>
    </lineage>
</organism>
<dbReference type="Pfam" id="PF18160">
    <property type="entry name" value="SLATT_5"/>
    <property type="match status" value="1"/>
</dbReference>
<protein>
    <recommendedName>
        <fullName evidence="2">SMODS and SLOG-associating 2TM effector domain-containing protein</fullName>
    </recommendedName>
</protein>
<evidence type="ECO:0000313" key="4">
    <source>
        <dbReference type="Proteomes" id="UP000234744"/>
    </source>
</evidence>
<feature type="domain" description="SMODS and SLOG-associating 2TM effector" evidence="2">
    <location>
        <begin position="7"/>
        <end position="195"/>
    </location>
</feature>
<evidence type="ECO:0000259" key="2">
    <source>
        <dbReference type="Pfam" id="PF18160"/>
    </source>
</evidence>
<dbReference type="NCBIfam" id="NF033631">
    <property type="entry name" value="SLATT_5"/>
    <property type="match status" value="1"/>
</dbReference>
<feature type="transmembrane region" description="Helical" evidence="1">
    <location>
        <begin position="67"/>
        <end position="84"/>
    </location>
</feature>
<sequence>MSGTDSFKNLYKKMDATSKTRFHASRRLRLHAKLSTYTVVILSLVLILVSLMQAYDLGANIKRKEVVLLQVFASIAVLVYSLLIEKNDFSNRSEKMYSYASKLGELKQEAHPHKTAGTFDQRKYDESWKGYHDVLKLYETHSNNDFRGDYLRAKLEMPEDYPMDGWQKFTMSAKVWGSYVLNFATYPMVAAVLVLALYWVWVGFGPATGESVATLQSPRKQSMSSAK</sequence>
<evidence type="ECO:0000313" key="3">
    <source>
        <dbReference type="EMBL" id="PLV14590.1"/>
    </source>
</evidence>
<proteinExistence type="predicted"/>
<comment type="caution">
    <text evidence="3">The sequence shown here is derived from an EMBL/GenBank/DDBJ whole genome shotgun (WGS) entry which is preliminary data.</text>
</comment>
<accession>A0ABX4U1N8</accession>
<keyword evidence="4" id="KW-1185">Reference proteome</keyword>
<gene>
    <name evidence="3" type="ORF">CXG47_11155</name>
</gene>
<dbReference type="InterPro" id="IPR041115">
    <property type="entry name" value="SLATT_5"/>
</dbReference>
<keyword evidence="1" id="KW-0472">Membrane</keyword>
<dbReference type="RefSeq" id="WP_102083445.1">
    <property type="nucleotide sequence ID" value="NZ_PJCJ01000005.1"/>
</dbReference>
<feature type="transmembrane region" description="Helical" evidence="1">
    <location>
        <begin position="179"/>
        <end position="201"/>
    </location>
</feature>
<dbReference type="Proteomes" id="UP000234744">
    <property type="component" value="Unassembled WGS sequence"/>
</dbReference>
<name>A0ABX4U1N8_PSEDL</name>
<dbReference type="EMBL" id="PJCJ01000005">
    <property type="protein sequence ID" value="PLV14590.1"/>
    <property type="molecule type" value="Genomic_DNA"/>
</dbReference>